<reference evidence="6 7" key="1">
    <citation type="journal article" date="2014" name="PLoS Genet.">
        <title>Phylogenetically driven sequencing of extremely halophilic archaea reveals strategies for static and dynamic osmo-response.</title>
        <authorList>
            <person name="Becker E.A."/>
            <person name="Seitzer P.M."/>
            <person name="Tritt A."/>
            <person name="Larsen D."/>
            <person name="Krusor M."/>
            <person name="Yao A.I."/>
            <person name="Wu D."/>
            <person name="Madern D."/>
            <person name="Eisen J.A."/>
            <person name="Darling A.E."/>
            <person name="Facciotti M.T."/>
        </authorList>
    </citation>
    <scope>NUCLEOTIDE SEQUENCE [LARGE SCALE GENOMIC DNA]</scope>
    <source>
        <strain evidence="6 7">DSM 10284</strain>
    </source>
</reference>
<sequence>MHTSRSLTLARLPSGVPIRTTVHAYGEGDIVDGDDGPELYAPDDAPVIYAQAAQHGREVNGTAVLRRLHDRLVGEAGDAGDGSGADPTAADLAGTLVTVPVADPLTFDRVSYTTPESLDSRQPNMNRCWPGDPEGSLHDRMAARLWAFASGADAVVDLHTGSPSMATHTVYMRGDEGCRGLAEAFGTDLLLAEAAGDDADTEWDERGFAGKFRVAATREGIPTITPELAHSREVVPAAVETGVAGMIGALRHEGLLDGEPEPWDGVVARNHLGRVTAADSGLFVPDPDLAVGDSVADGERVGEVFDPTTFETLQVARADRDGIAYSVAREATVTAGATLVGVAERIDGE</sequence>
<dbReference type="PATRIC" id="fig|1227466.3.peg.3008"/>
<keyword evidence="4" id="KW-0862">Zinc</keyword>
<dbReference type="EMBL" id="AOJL01000060">
    <property type="protein sequence ID" value="ELZ44170.1"/>
    <property type="molecule type" value="Genomic_DNA"/>
</dbReference>
<dbReference type="SUPFAM" id="SSF53187">
    <property type="entry name" value="Zn-dependent exopeptidases"/>
    <property type="match status" value="1"/>
</dbReference>
<dbReference type="InterPro" id="IPR043795">
    <property type="entry name" value="N-alpha-Ac-DABA-like"/>
</dbReference>
<evidence type="ECO:0000313" key="6">
    <source>
        <dbReference type="EMBL" id="ELZ44170.1"/>
    </source>
</evidence>
<keyword evidence="2" id="KW-0479">Metal-binding</keyword>
<dbReference type="GO" id="GO:0046872">
    <property type="term" value="F:metal ion binding"/>
    <property type="evidence" value="ECO:0007669"/>
    <property type="project" value="UniProtKB-KW"/>
</dbReference>
<evidence type="ECO:0000256" key="1">
    <source>
        <dbReference type="ARBA" id="ARBA00001947"/>
    </source>
</evidence>
<dbReference type="InterPro" id="IPR053138">
    <property type="entry name" value="N-alpha-Ac-DABA_deacetylase"/>
</dbReference>
<dbReference type="PIRSF" id="PIRSF039012">
    <property type="entry name" value="ASP"/>
    <property type="match status" value="1"/>
</dbReference>
<keyword evidence="3" id="KW-0378">Hydrolase</keyword>
<dbReference type="Gene3D" id="3.40.630.10">
    <property type="entry name" value="Zn peptidases"/>
    <property type="match status" value="1"/>
</dbReference>
<dbReference type="PANTHER" id="PTHR37326:SF1">
    <property type="entry name" value="BLL3975 PROTEIN"/>
    <property type="match status" value="1"/>
</dbReference>
<dbReference type="GO" id="GO:0016811">
    <property type="term" value="F:hydrolase activity, acting on carbon-nitrogen (but not peptide) bonds, in linear amides"/>
    <property type="evidence" value="ECO:0007669"/>
    <property type="project" value="InterPro"/>
</dbReference>
<dbReference type="STRING" id="1227466.C464_15095"/>
<protein>
    <submittedName>
        <fullName evidence="6">Deacylase</fullName>
    </submittedName>
</protein>
<evidence type="ECO:0000259" key="5">
    <source>
        <dbReference type="Pfam" id="PF24827"/>
    </source>
</evidence>
<comment type="caution">
    <text evidence="6">The sequence shown here is derived from an EMBL/GenBank/DDBJ whole genome shotgun (WGS) entry which is preliminary data.</text>
</comment>
<evidence type="ECO:0000256" key="3">
    <source>
        <dbReference type="ARBA" id="ARBA00022801"/>
    </source>
</evidence>
<evidence type="ECO:0000313" key="7">
    <source>
        <dbReference type="Proteomes" id="UP000011509"/>
    </source>
</evidence>
<dbReference type="RefSeq" id="WP_006114544.1">
    <property type="nucleotide sequence ID" value="NZ_AOJL01000060.1"/>
</dbReference>
<dbReference type="PANTHER" id="PTHR37326">
    <property type="entry name" value="BLL3975 PROTEIN"/>
    <property type="match status" value="1"/>
</dbReference>
<dbReference type="Pfam" id="PF24827">
    <property type="entry name" value="AstE_AspA_cat"/>
    <property type="match status" value="1"/>
</dbReference>
<feature type="domain" description="Succinylglutamate desuccinylase/Aspartoacylase catalytic" evidence="5">
    <location>
        <begin position="87"/>
        <end position="252"/>
    </location>
</feature>
<comment type="cofactor">
    <cofactor evidence="1">
        <name>Zn(2+)</name>
        <dbReference type="ChEBI" id="CHEBI:29105"/>
    </cofactor>
</comment>
<keyword evidence="7" id="KW-1185">Reference proteome</keyword>
<dbReference type="Proteomes" id="UP000011509">
    <property type="component" value="Unassembled WGS sequence"/>
</dbReference>
<proteinExistence type="predicted"/>
<dbReference type="OrthoDB" id="184742at2157"/>
<gene>
    <name evidence="6" type="ORF">C464_15095</name>
</gene>
<evidence type="ECO:0000256" key="2">
    <source>
        <dbReference type="ARBA" id="ARBA00022723"/>
    </source>
</evidence>
<evidence type="ECO:0000256" key="4">
    <source>
        <dbReference type="ARBA" id="ARBA00022833"/>
    </source>
</evidence>
<dbReference type="GO" id="GO:0016788">
    <property type="term" value="F:hydrolase activity, acting on ester bonds"/>
    <property type="evidence" value="ECO:0007669"/>
    <property type="project" value="InterPro"/>
</dbReference>
<organism evidence="6 7">
    <name type="scientific">Halorubrum coriense DSM 10284</name>
    <dbReference type="NCBI Taxonomy" id="1227466"/>
    <lineage>
        <taxon>Archaea</taxon>
        <taxon>Methanobacteriati</taxon>
        <taxon>Methanobacteriota</taxon>
        <taxon>Stenosarchaea group</taxon>
        <taxon>Halobacteria</taxon>
        <taxon>Halobacteriales</taxon>
        <taxon>Haloferacaceae</taxon>
        <taxon>Halorubrum</taxon>
    </lineage>
</organism>
<dbReference type="InterPro" id="IPR055438">
    <property type="entry name" value="AstE_AspA_cat"/>
</dbReference>
<accession>M0E8S8</accession>
<dbReference type="AlphaFoldDB" id="M0E8S8"/>
<name>M0E8S8_9EURY</name>